<comment type="caution">
    <text evidence="4">The sequence shown here is derived from an EMBL/GenBank/DDBJ whole genome shotgun (WGS) entry which is preliminary data.</text>
</comment>
<gene>
    <name evidence="4" type="ORF">EDD38_3724</name>
</gene>
<dbReference type="Proteomes" id="UP000266906">
    <property type="component" value="Unassembled WGS sequence"/>
</dbReference>
<reference evidence="4 5" key="1">
    <citation type="submission" date="2018-11" db="EMBL/GenBank/DDBJ databases">
        <title>Sequencing the genomes of 1000 actinobacteria strains.</title>
        <authorList>
            <person name="Klenk H.-P."/>
        </authorList>
    </citation>
    <scope>NUCLEOTIDE SEQUENCE [LARGE SCALE GENOMIC DNA]</scope>
    <source>
        <strain evidence="4 5">DSM 44781</strain>
    </source>
</reference>
<dbReference type="Gene3D" id="3.40.50.1400">
    <property type="match status" value="2"/>
</dbReference>
<accession>A0A3N4RX98</accession>
<dbReference type="Pfam" id="PF01903">
    <property type="entry name" value="CbiX"/>
    <property type="match status" value="2"/>
</dbReference>
<keyword evidence="2" id="KW-0456">Lyase</keyword>
<dbReference type="PANTHER" id="PTHR33542:SF5">
    <property type="entry name" value="FERROCHELATASE CHE1"/>
    <property type="match status" value="1"/>
</dbReference>
<organism evidence="4 5">
    <name type="scientific">Kitasatospora cineracea</name>
    <dbReference type="NCBI Taxonomy" id="88074"/>
    <lineage>
        <taxon>Bacteria</taxon>
        <taxon>Bacillati</taxon>
        <taxon>Actinomycetota</taxon>
        <taxon>Actinomycetes</taxon>
        <taxon>Kitasatosporales</taxon>
        <taxon>Streptomycetaceae</taxon>
        <taxon>Kitasatospora</taxon>
    </lineage>
</organism>
<keyword evidence="5" id="KW-1185">Reference proteome</keyword>
<dbReference type="InterPro" id="IPR050963">
    <property type="entry name" value="Sirohydro_Cobaltochel/CbiX"/>
</dbReference>
<dbReference type="CDD" id="cd03416">
    <property type="entry name" value="CbiX_SirB_N"/>
    <property type="match status" value="1"/>
</dbReference>
<evidence type="ECO:0000256" key="3">
    <source>
        <dbReference type="SAM" id="MobiDB-lite"/>
    </source>
</evidence>
<evidence type="ECO:0000256" key="1">
    <source>
        <dbReference type="ARBA" id="ARBA00022723"/>
    </source>
</evidence>
<dbReference type="AlphaFoldDB" id="A0A3N4RX98"/>
<sequence length="324" mass="33406">MTPSPERSTPAPHQGRGARPHPLSPPRQERSDLALPGTPALRQQPSSNPPPRQGRGELRAAEDHHPQPGAVPAPARRTPVPPLLLLAHGSRDPRHAATVEALADAVRALAPRLPVTTAYLDHCAPRIAQVAPRLTGAIAVPLLLNRAFHAKHDIPAALRAAGSSIPVADVLGPSPLLLAALDRRLAETGLDVADPAVRARTGVVLAAAGSSDPAANATTRAVAAEWRRTRGWAAVTTAYASATTPTVPDALAELRTVPAVRTTAVAPYLLAPGLLPDRIATAATTAAADHLAPVLGAAPELARLLLTRHTEAAAATDTTAARTA</sequence>
<evidence type="ECO:0000313" key="4">
    <source>
        <dbReference type="EMBL" id="RPE35375.1"/>
    </source>
</evidence>
<dbReference type="PANTHER" id="PTHR33542">
    <property type="entry name" value="SIROHYDROCHLORIN FERROCHELATASE, CHLOROPLASTIC"/>
    <property type="match status" value="1"/>
</dbReference>
<dbReference type="EMBL" id="RKQG01000001">
    <property type="protein sequence ID" value="RPE35375.1"/>
    <property type="molecule type" value="Genomic_DNA"/>
</dbReference>
<evidence type="ECO:0000313" key="5">
    <source>
        <dbReference type="Proteomes" id="UP000266906"/>
    </source>
</evidence>
<evidence type="ECO:0000256" key="2">
    <source>
        <dbReference type="ARBA" id="ARBA00023239"/>
    </source>
</evidence>
<protein>
    <submittedName>
        <fullName evidence="4">Sirohydrochlorin ferrochelatase</fullName>
    </submittedName>
</protein>
<feature type="region of interest" description="Disordered" evidence="3">
    <location>
        <begin position="1"/>
        <end position="78"/>
    </location>
</feature>
<dbReference type="GO" id="GO:0016829">
    <property type="term" value="F:lyase activity"/>
    <property type="evidence" value="ECO:0007669"/>
    <property type="project" value="UniProtKB-KW"/>
</dbReference>
<dbReference type="SUPFAM" id="SSF53800">
    <property type="entry name" value="Chelatase"/>
    <property type="match status" value="1"/>
</dbReference>
<dbReference type="InterPro" id="IPR002762">
    <property type="entry name" value="CbiX-like"/>
</dbReference>
<feature type="compositionally biased region" description="Basic and acidic residues" evidence="3">
    <location>
        <begin position="54"/>
        <end position="66"/>
    </location>
</feature>
<dbReference type="GO" id="GO:0046872">
    <property type="term" value="F:metal ion binding"/>
    <property type="evidence" value="ECO:0007669"/>
    <property type="project" value="UniProtKB-KW"/>
</dbReference>
<proteinExistence type="predicted"/>
<name>A0A3N4RX98_9ACTN</name>
<keyword evidence="1" id="KW-0479">Metal-binding</keyword>
<dbReference type="CDD" id="cd03414">
    <property type="entry name" value="CbiX_SirB_C"/>
    <property type="match status" value="1"/>
</dbReference>